<dbReference type="Proteomes" id="UP000224460">
    <property type="component" value="Unassembled WGS sequence"/>
</dbReference>
<evidence type="ECO:0000313" key="1">
    <source>
        <dbReference type="EMBL" id="PHV70958.1"/>
    </source>
</evidence>
<reference evidence="1" key="1">
    <citation type="submission" date="2017-10" db="EMBL/GenBank/DDBJ databases">
        <title>Genome sequence of cellulolytic Lachnospiraceae bacterium XHS1971 isolated from hotspring sediment.</title>
        <authorList>
            <person name="Vasudevan G."/>
            <person name="Joshi A.J."/>
            <person name="Hivarkar S."/>
            <person name="Lanjekar V.B."/>
            <person name="Dhakephalkar P.K."/>
            <person name="Dagar S."/>
        </authorList>
    </citation>
    <scope>NUCLEOTIDE SEQUENCE</scope>
    <source>
        <strain evidence="1">XHS1971</strain>
    </source>
</reference>
<gene>
    <name evidence="1" type="ORF">CS063_08035</name>
</gene>
<protein>
    <submittedName>
        <fullName evidence="1">Polygalacturonase</fullName>
    </submittedName>
</protein>
<accession>A0AC61DDT2</accession>
<comment type="caution">
    <text evidence="1">The sequence shown here is derived from an EMBL/GenBank/DDBJ whole genome shotgun (WGS) entry which is preliminary data.</text>
</comment>
<dbReference type="EMBL" id="PEDL01000006">
    <property type="protein sequence ID" value="PHV70958.1"/>
    <property type="molecule type" value="Genomic_DNA"/>
</dbReference>
<proteinExistence type="predicted"/>
<name>A0AC61DDT2_9FIRM</name>
<organism evidence="1 2">
    <name type="scientific">Sporanaerobium hydrogeniformans</name>
    <dbReference type="NCBI Taxonomy" id="3072179"/>
    <lineage>
        <taxon>Bacteria</taxon>
        <taxon>Bacillati</taxon>
        <taxon>Bacillota</taxon>
        <taxon>Clostridia</taxon>
        <taxon>Lachnospirales</taxon>
        <taxon>Lachnospiraceae</taxon>
        <taxon>Sporanaerobium</taxon>
    </lineage>
</organism>
<keyword evidence="2" id="KW-1185">Reference proteome</keyword>
<sequence length="519" mass="58288">MSFKLIHKTATSLTLELEGTGCYYPEKNYLLYVNGVLKEQVKTNCFTIHKLLPASAVEVKWVSEDRTEECCEVFYTEEETAVLNVKDFGAIGDGKHLDTVALQAAIMAAPKGARVVLPKGIYKSTPLFLKSDMTLELEEGAVLLGEEKREKYPILPGVLKNTTDGEDYYLSFWEGTPDAAYASLITGIGIQNTKIVGEGMIDGNGNQGDWWIDAKVKRTAWRPRTINLVDCKDIVIEGVKIQNSPSWTVHPIRCQNIRFINLIIENPKDSPNTDGIDPESCKNVEIIGVRFSLGDDCIAIKSGKYSMPREKLIPSERIIIRNCLMEFGHGAVVVGSEMSGGVKDVHVERCLFRNTDRGVRVKTRRGRGSTAIIDQIHVENIKMEGVLTPFTINAFYFCDPDGKTPYVWDKAPLPKDERTPYIGELTFKNIVCRDTEVCAGFIYGLPEEKIKSLWFKNVSIDFKEDAQADYPEMLSFQEKTLRAGFHFKNVCKLKLENVTITNQIGNPLELEAIEDYLVE</sequence>
<evidence type="ECO:0000313" key="2">
    <source>
        <dbReference type="Proteomes" id="UP000224460"/>
    </source>
</evidence>